<sequence>MKKIACIALLILSGCASSPKGLEKPEFASSFVVEIPYQLALKRIVEADGECRPKPLVPVGQTINDVQNYPDLREAKIVQGASGVGTQIYTVITIKEVENGRTEVTLYAKATRERQADRLKRWVDGGSGCKF</sequence>
<dbReference type="PROSITE" id="PS51257">
    <property type="entry name" value="PROKAR_LIPOPROTEIN"/>
    <property type="match status" value="1"/>
</dbReference>
<evidence type="ECO:0008006" key="3">
    <source>
        <dbReference type="Google" id="ProtNLM"/>
    </source>
</evidence>
<dbReference type="AlphaFoldDB" id="A0AAW4RLH8"/>
<accession>A0AAW4RLH8</accession>
<organism evidence="1 2">
    <name type="scientific">Xanthomonas citri pv. sesbaniae</name>
    <dbReference type="NCBI Taxonomy" id="473425"/>
    <lineage>
        <taxon>Bacteria</taxon>
        <taxon>Pseudomonadati</taxon>
        <taxon>Pseudomonadota</taxon>
        <taxon>Gammaproteobacteria</taxon>
        <taxon>Lysobacterales</taxon>
        <taxon>Lysobacteraceae</taxon>
        <taxon>Xanthomonas</taxon>
    </lineage>
</organism>
<protein>
    <recommendedName>
        <fullName evidence="3">Lipoprotein</fullName>
    </recommendedName>
</protein>
<reference evidence="1" key="1">
    <citation type="submission" date="2015-12" db="EMBL/GenBank/DDBJ databases">
        <authorList>
            <person name="Bansal K."/>
            <person name="Midha S."/>
            <person name="Patil P.B."/>
        </authorList>
    </citation>
    <scope>NUCLEOTIDE SEQUENCE</scope>
    <source>
        <strain evidence="1">LMG867</strain>
    </source>
</reference>
<comment type="caution">
    <text evidence="1">The sequence shown here is derived from an EMBL/GenBank/DDBJ whole genome shotgun (WGS) entry which is preliminary data.</text>
</comment>
<proteinExistence type="predicted"/>
<dbReference type="Proteomes" id="UP000825388">
    <property type="component" value="Unassembled WGS sequence"/>
</dbReference>
<name>A0AAW4RLH8_XANCI</name>
<evidence type="ECO:0000313" key="2">
    <source>
        <dbReference type="Proteomes" id="UP000825388"/>
    </source>
</evidence>
<evidence type="ECO:0000313" key="1">
    <source>
        <dbReference type="EMBL" id="MBZ3925108.1"/>
    </source>
</evidence>
<gene>
    <name evidence="1" type="ORF">Xseb_14180</name>
</gene>
<dbReference type="EMBL" id="LOKL01000121">
    <property type="protein sequence ID" value="MBZ3925108.1"/>
    <property type="molecule type" value="Genomic_DNA"/>
</dbReference>